<sequence>MLVGFICDGRRHIAYHISALIRFRHQPFPSSHIIIISGEALRRTNLRVLHYFGCRLPLLEVGPGEAWTKVENTYFPTAFAILSFVYVTRIFSFRHFFALPFFYICASHCRLTIWLHILPYTLVFRKRRAINLSSRLLQRAAGAGNGLLLGIWRRAFVHAHTSIFLYCVYI</sequence>
<evidence type="ECO:0000313" key="2">
    <source>
        <dbReference type="EMBL" id="KAF2730138.1"/>
    </source>
</evidence>
<keyword evidence="1" id="KW-1133">Transmembrane helix</keyword>
<evidence type="ECO:0000256" key="1">
    <source>
        <dbReference type="SAM" id="Phobius"/>
    </source>
</evidence>
<feature type="transmembrane region" description="Helical" evidence="1">
    <location>
        <begin position="97"/>
        <end position="118"/>
    </location>
</feature>
<gene>
    <name evidence="2" type="ORF">EJ04DRAFT_50602</name>
</gene>
<reference evidence="2" key="1">
    <citation type="journal article" date="2020" name="Stud. Mycol.">
        <title>101 Dothideomycetes genomes: a test case for predicting lifestyles and emergence of pathogens.</title>
        <authorList>
            <person name="Haridas S."/>
            <person name="Albert R."/>
            <person name="Binder M."/>
            <person name="Bloem J."/>
            <person name="Labutti K."/>
            <person name="Salamov A."/>
            <person name="Andreopoulos B."/>
            <person name="Baker S."/>
            <person name="Barry K."/>
            <person name="Bills G."/>
            <person name="Bluhm B."/>
            <person name="Cannon C."/>
            <person name="Castanera R."/>
            <person name="Culley D."/>
            <person name="Daum C."/>
            <person name="Ezra D."/>
            <person name="Gonzalez J."/>
            <person name="Henrissat B."/>
            <person name="Kuo A."/>
            <person name="Liang C."/>
            <person name="Lipzen A."/>
            <person name="Lutzoni F."/>
            <person name="Magnuson J."/>
            <person name="Mondo S."/>
            <person name="Nolan M."/>
            <person name="Ohm R."/>
            <person name="Pangilinan J."/>
            <person name="Park H.-J."/>
            <person name="Ramirez L."/>
            <person name="Alfaro M."/>
            <person name="Sun H."/>
            <person name="Tritt A."/>
            <person name="Yoshinaga Y."/>
            <person name="Zwiers L.-H."/>
            <person name="Turgeon B."/>
            <person name="Goodwin S."/>
            <person name="Spatafora J."/>
            <person name="Crous P."/>
            <person name="Grigoriev I."/>
        </authorList>
    </citation>
    <scope>NUCLEOTIDE SEQUENCE</scope>
    <source>
        <strain evidence="2">CBS 125425</strain>
    </source>
</reference>
<keyword evidence="1" id="KW-0472">Membrane</keyword>
<proteinExistence type="predicted"/>
<keyword evidence="1" id="KW-0812">Transmembrane</keyword>
<organism evidence="2 3">
    <name type="scientific">Polyplosphaeria fusca</name>
    <dbReference type="NCBI Taxonomy" id="682080"/>
    <lineage>
        <taxon>Eukaryota</taxon>
        <taxon>Fungi</taxon>
        <taxon>Dikarya</taxon>
        <taxon>Ascomycota</taxon>
        <taxon>Pezizomycotina</taxon>
        <taxon>Dothideomycetes</taxon>
        <taxon>Pleosporomycetidae</taxon>
        <taxon>Pleosporales</taxon>
        <taxon>Tetraplosphaeriaceae</taxon>
        <taxon>Polyplosphaeria</taxon>
    </lineage>
</organism>
<keyword evidence="3" id="KW-1185">Reference proteome</keyword>
<dbReference type="Proteomes" id="UP000799444">
    <property type="component" value="Unassembled WGS sequence"/>
</dbReference>
<comment type="caution">
    <text evidence="2">The sequence shown here is derived from an EMBL/GenBank/DDBJ whole genome shotgun (WGS) entry which is preliminary data.</text>
</comment>
<name>A0A9P4UYQ5_9PLEO</name>
<accession>A0A9P4UYQ5</accession>
<evidence type="ECO:0000313" key="3">
    <source>
        <dbReference type="Proteomes" id="UP000799444"/>
    </source>
</evidence>
<protein>
    <submittedName>
        <fullName evidence="2">Uncharacterized protein</fullName>
    </submittedName>
</protein>
<dbReference type="EMBL" id="ML996225">
    <property type="protein sequence ID" value="KAF2730138.1"/>
    <property type="molecule type" value="Genomic_DNA"/>
</dbReference>
<dbReference type="AlphaFoldDB" id="A0A9P4UYQ5"/>